<dbReference type="InterPro" id="IPR050825">
    <property type="entry name" value="RBM42_RBP45_47-like"/>
</dbReference>
<dbReference type="Proteomes" id="UP000053257">
    <property type="component" value="Unassembled WGS sequence"/>
</dbReference>
<feature type="compositionally biased region" description="Low complexity" evidence="4">
    <location>
        <begin position="76"/>
        <end position="93"/>
    </location>
</feature>
<dbReference type="Gene3D" id="3.30.70.330">
    <property type="match status" value="3"/>
</dbReference>
<evidence type="ECO:0000313" key="6">
    <source>
        <dbReference type="EMBL" id="KIP10430.1"/>
    </source>
</evidence>
<dbReference type="HOGENOM" id="CLU_013780_0_0_1"/>
<dbReference type="AlphaFoldDB" id="A0A0C3SEE4"/>
<dbReference type="InterPro" id="IPR012677">
    <property type="entry name" value="Nucleotide-bd_a/b_plait_sf"/>
</dbReference>
<dbReference type="InterPro" id="IPR000504">
    <property type="entry name" value="RRM_dom"/>
</dbReference>
<feature type="compositionally biased region" description="Basic and acidic residues" evidence="4">
    <location>
        <begin position="38"/>
        <end position="52"/>
    </location>
</feature>
<dbReference type="GO" id="GO:0005829">
    <property type="term" value="C:cytosol"/>
    <property type="evidence" value="ECO:0007669"/>
    <property type="project" value="TreeGrafter"/>
</dbReference>
<evidence type="ECO:0000313" key="7">
    <source>
        <dbReference type="Proteomes" id="UP000053257"/>
    </source>
</evidence>
<evidence type="ECO:0000256" key="2">
    <source>
        <dbReference type="ARBA" id="ARBA00022884"/>
    </source>
</evidence>
<dbReference type="STRING" id="745531.A0A0C3SEE4"/>
<organism evidence="6 7">
    <name type="scientific">Phlebiopsis gigantea (strain 11061_1 CR5-6)</name>
    <name type="common">White-rot fungus</name>
    <name type="synonym">Peniophora gigantea</name>
    <dbReference type="NCBI Taxonomy" id="745531"/>
    <lineage>
        <taxon>Eukaryota</taxon>
        <taxon>Fungi</taxon>
        <taxon>Dikarya</taxon>
        <taxon>Basidiomycota</taxon>
        <taxon>Agaricomycotina</taxon>
        <taxon>Agaricomycetes</taxon>
        <taxon>Polyporales</taxon>
        <taxon>Phanerochaetaceae</taxon>
        <taxon>Phlebiopsis</taxon>
    </lineage>
</organism>
<evidence type="ECO:0000259" key="5">
    <source>
        <dbReference type="PROSITE" id="PS50102"/>
    </source>
</evidence>
<feature type="region of interest" description="Disordered" evidence="4">
    <location>
        <begin position="839"/>
        <end position="943"/>
    </location>
</feature>
<feature type="compositionally biased region" description="Polar residues" evidence="4">
    <location>
        <begin position="158"/>
        <end position="178"/>
    </location>
</feature>
<dbReference type="InterPro" id="IPR035979">
    <property type="entry name" value="RBD_domain_sf"/>
</dbReference>
<feature type="compositionally biased region" description="Low complexity" evidence="4">
    <location>
        <begin position="850"/>
        <end position="865"/>
    </location>
</feature>
<reference evidence="6 7" key="1">
    <citation type="journal article" date="2014" name="PLoS Genet.">
        <title>Analysis of the Phlebiopsis gigantea genome, transcriptome and secretome provides insight into its pioneer colonization strategies of wood.</title>
        <authorList>
            <person name="Hori C."/>
            <person name="Ishida T."/>
            <person name="Igarashi K."/>
            <person name="Samejima M."/>
            <person name="Suzuki H."/>
            <person name="Master E."/>
            <person name="Ferreira P."/>
            <person name="Ruiz-Duenas F.J."/>
            <person name="Held B."/>
            <person name="Canessa P."/>
            <person name="Larrondo L.F."/>
            <person name="Schmoll M."/>
            <person name="Druzhinina I.S."/>
            <person name="Kubicek C.P."/>
            <person name="Gaskell J.A."/>
            <person name="Kersten P."/>
            <person name="St John F."/>
            <person name="Glasner J."/>
            <person name="Sabat G."/>
            <person name="Splinter BonDurant S."/>
            <person name="Syed K."/>
            <person name="Yadav J."/>
            <person name="Mgbeahuruike A.C."/>
            <person name="Kovalchuk A."/>
            <person name="Asiegbu F.O."/>
            <person name="Lackner G."/>
            <person name="Hoffmeister D."/>
            <person name="Rencoret J."/>
            <person name="Gutierrez A."/>
            <person name="Sun H."/>
            <person name="Lindquist E."/>
            <person name="Barry K."/>
            <person name="Riley R."/>
            <person name="Grigoriev I.V."/>
            <person name="Henrissat B."/>
            <person name="Kues U."/>
            <person name="Berka R.M."/>
            <person name="Martinez A.T."/>
            <person name="Covert S.F."/>
            <person name="Blanchette R.A."/>
            <person name="Cullen D."/>
        </authorList>
    </citation>
    <scope>NUCLEOTIDE SEQUENCE [LARGE SCALE GENOMIC DNA]</scope>
    <source>
        <strain evidence="6 7">11061_1 CR5-6</strain>
    </source>
</reference>
<dbReference type="SUPFAM" id="SSF54928">
    <property type="entry name" value="RNA-binding domain, RBD"/>
    <property type="match status" value="1"/>
</dbReference>
<feature type="domain" description="RRM" evidence="5">
    <location>
        <begin position="372"/>
        <end position="466"/>
    </location>
</feature>
<dbReference type="OrthoDB" id="446113at2759"/>
<dbReference type="CDD" id="cd12613">
    <property type="entry name" value="RRM2_NGR1_NAM8_like"/>
    <property type="match status" value="1"/>
</dbReference>
<feature type="domain" description="RRM" evidence="5">
    <location>
        <begin position="643"/>
        <end position="715"/>
    </location>
</feature>
<protein>
    <recommendedName>
        <fullName evidence="5">RRM domain-containing protein</fullName>
    </recommendedName>
</protein>
<dbReference type="Pfam" id="PF00076">
    <property type="entry name" value="RRM_1"/>
    <property type="match status" value="2"/>
</dbReference>
<sequence>MSRPDTHAPEFDYHPFDFGMNPGAAHVPYGARDMPREFWQGREPQQVRESPRDGYAGPGRDVFLREGVTNTSFYHTPSASMPSASLSSMLATSAEHRPANGHQQGPGQRLHPGHALGAPAGDGWTPPTSLNGAAPGPAMAGMPTHTSVTGNPHRPPMSSVTHPVTGPQVQPSVNQKLVSNHHHHHRASPPRPPPPFAPTPAPVAYTQSDRDSFRDAFLARQFHQTSSPPSVPSVQVASLPSPNSANAPRSTLWWGELEAWMDEEYAKQVCNLMGWDPVSIKVPRPAPDPMTGRQANNPGYCFLTFPSQGHAASVLAQVNSNAGGNTLSMPNSSKPFTMNWASSVPAAPMSVPFTAPTISIPGAQNPQYPKEYSIFVGDLAPEVSNSDLVAVFRNPVLGLRNDREPRFIRPFLSCKSAKIMLDPVTGVSRGYGFVRFTDEADQQRALIEMHGLYCLSRPMRISPATAKFKPMPGMPGGMDFSHMMYPQNGPSAQQMPDMQQLAMGMAMQNGTKSVSTPLASANGSSGNLSSIGSLPGSNSLSAPSLTATSSMASSATLASTPSEDALKGAHIHNTNNQAPSPPNSNVPSSISAGLAQPTHDQLMAQRYNIPEESWKHHTQARAILSNLIGPNGEQLTSSDPYNTTVFVGGLSPLISEETLRTFFVPFGEIHYVKVPVGKHCGFVQFVRKPDAERAIEKMQGFPIGGSRIRLSWGRSQYKAAQAAAQAAQAAAFQAQYTQVQTAPPNASTLTAEQAMQLLEKFGITQFLNSNSADNQASSGPTLDVLQGATAEQVADFIHQYESFAPAGSFEQRSSLNTTFSPFSPDPNYLVELKSREANASVSPGQAQSFSSTSSKGYSPWYSSSPSDEKVTTSGKVSPTGSGGAQTSRPNSARAFSYLGETQQPNRAPSREGPIARPDALKRASQSVEHYGAPHDREHDSIHDLNGTLASLNLDNQGLWKSAHDGPHTSSS</sequence>
<dbReference type="CDD" id="cd12611">
    <property type="entry name" value="RRM1_NGR1_NAM8_like"/>
    <property type="match status" value="1"/>
</dbReference>
<name>A0A0C3SEE4_PHLG1</name>
<feature type="compositionally biased region" description="Low complexity" evidence="4">
    <location>
        <begin position="226"/>
        <end position="242"/>
    </location>
</feature>
<feature type="region of interest" description="Disordered" evidence="4">
    <location>
        <begin position="74"/>
        <end position="206"/>
    </location>
</feature>
<keyword evidence="2 3" id="KW-0694">RNA-binding</keyword>
<proteinExistence type="predicted"/>
<evidence type="ECO:0000256" key="4">
    <source>
        <dbReference type="SAM" id="MobiDB-lite"/>
    </source>
</evidence>
<evidence type="ECO:0000256" key="3">
    <source>
        <dbReference type="PROSITE-ProRule" id="PRU00176"/>
    </source>
</evidence>
<accession>A0A0C3SEE4</accession>
<dbReference type="PANTHER" id="PTHR47640:SF10">
    <property type="entry name" value="TRNA SELENOCYSTEINE 1-ASSOCIATED PROTEIN 1-RELATED"/>
    <property type="match status" value="1"/>
</dbReference>
<feature type="compositionally biased region" description="Low complexity" evidence="4">
    <location>
        <begin position="132"/>
        <end position="143"/>
    </location>
</feature>
<dbReference type="GO" id="GO:0003729">
    <property type="term" value="F:mRNA binding"/>
    <property type="evidence" value="ECO:0007669"/>
    <property type="project" value="InterPro"/>
</dbReference>
<gene>
    <name evidence="6" type="ORF">PHLGIDRAFT_125621</name>
</gene>
<keyword evidence="7" id="KW-1185">Reference proteome</keyword>
<feature type="compositionally biased region" description="Polar residues" evidence="4">
    <location>
        <begin position="839"/>
        <end position="849"/>
    </location>
</feature>
<feature type="compositionally biased region" description="Basic residues" evidence="4">
    <location>
        <begin position="179"/>
        <end position="188"/>
    </location>
</feature>
<dbReference type="CDD" id="cd12346">
    <property type="entry name" value="RRM3_NGR1_NAM8_like"/>
    <property type="match status" value="1"/>
</dbReference>
<feature type="compositionally biased region" description="Pro residues" evidence="4">
    <location>
        <begin position="189"/>
        <end position="201"/>
    </location>
</feature>
<dbReference type="PANTHER" id="PTHR47640">
    <property type="entry name" value="TRNA SELENOCYSTEINE 1-ASSOCIATED PROTEIN 1-RELATED-RELATED"/>
    <property type="match status" value="1"/>
</dbReference>
<feature type="region of interest" description="Disordered" evidence="4">
    <location>
        <begin position="38"/>
        <end position="62"/>
    </location>
</feature>
<evidence type="ECO:0000256" key="1">
    <source>
        <dbReference type="ARBA" id="ARBA00022737"/>
    </source>
</evidence>
<dbReference type="PROSITE" id="PS50102">
    <property type="entry name" value="RRM"/>
    <property type="match status" value="2"/>
</dbReference>
<feature type="compositionally biased region" description="Basic and acidic residues" evidence="4">
    <location>
        <begin position="931"/>
        <end position="942"/>
    </location>
</feature>
<dbReference type="EMBL" id="KN840455">
    <property type="protein sequence ID" value="KIP10430.1"/>
    <property type="molecule type" value="Genomic_DNA"/>
</dbReference>
<feature type="region of interest" description="Disordered" evidence="4">
    <location>
        <begin position="223"/>
        <end position="248"/>
    </location>
</feature>
<feature type="compositionally biased region" description="Polar residues" evidence="4">
    <location>
        <begin position="871"/>
        <end position="890"/>
    </location>
</feature>
<dbReference type="SMART" id="SM00360">
    <property type="entry name" value="RRM"/>
    <property type="match status" value="2"/>
</dbReference>
<keyword evidence="1" id="KW-0677">Repeat</keyword>